<accession>A0A2T2P3C5</accession>
<keyword evidence="2 4" id="KW-0863">Zinc-finger</keyword>
<protein>
    <recommendedName>
        <fullName evidence="6">RING-type domain-containing protein</fullName>
    </recommendedName>
</protein>
<reference evidence="7 8" key="1">
    <citation type="journal article" date="2018" name="Front. Microbiol.">
        <title>Genome-Wide Analysis of Corynespora cassiicola Leaf Fall Disease Putative Effectors.</title>
        <authorList>
            <person name="Lopez D."/>
            <person name="Ribeiro S."/>
            <person name="Label P."/>
            <person name="Fumanal B."/>
            <person name="Venisse J.S."/>
            <person name="Kohler A."/>
            <person name="de Oliveira R.R."/>
            <person name="Labutti K."/>
            <person name="Lipzen A."/>
            <person name="Lail K."/>
            <person name="Bauer D."/>
            <person name="Ohm R.A."/>
            <person name="Barry K.W."/>
            <person name="Spatafora J."/>
            <person name="Grigoriev I.V."/>
            <person name="Martin F.M."/>
            <person name="Pujade-Renaud V."/>
        </authorList>
    </citation>
    <scope>NUCLEOTIDE SEQUENCE [LARGE SCALE GENOMIC DNA]</scope>
    <source>
        <strain evidence="7 8">Philippines</strain>
    </source>
</reference>
<gene>
    <name evidence="7" type="ORF">BS50DRAFT_583471</name>
</gene>
<dbReference type="GO" id="GO:0008270">
    <property type="term" value="F:zinc ion binding"/>
    <property type="evidence" value="ECO:0007669"/>
    <property type="project" value="UniProtKB-KW"/>
</dbReference>
<proteinExistence type="predicted"/>
<feature type="compositionally biased region" description="Acidic residues" evidence="5">
    <location>
        <begin position="219"/>
        <end position="232"/>
    </location>
</feature>
<evidence type="ECO:0000256" key="5">
    <source>
        <dbReference type="SAM" id="MobiDB-lite"/>
    </source>
</evidence>
<name>A0A2T2P3C5_CORCC</name>
<dbReference type="SMART" id="SM00184">
    <property type="entry name" value="RING"/>
    <property type="match status" value="1"/>
</dbReference>
<dbReference type="Pfam" id="PF13639">
    <property type="entry name" value="zf-RING_2"/>
    <property type="match status" value="1"/>
</dbReference>
<dbReference type="PANTHER" id="PTHR45969:SF69">
    <property type="entry name" value="FINGER DOMAIN PROTEIN, PUTATIVE (AFU_ORTHOLOGUE AFUA_3G12190)-RELATED"/>
    <property type="match status" value="1"/>
</dbReference>
<dbReference type="AlphaFoldDB" id="A0A2T2P3C5"/>
<evidence type="ECO:0000256" key="4">
    <source>
        <dbReference type="PROSITE-ProRule" id="PRU00175"/>
    </source>
</evidence>
<dbReference type="InterPro" id="IPR013083">
    <property type="entry name" value="Znf_RING/FYVE/PHD"/>
</dbReference>
<dbReference type="Proteomes" id="UP000240883">
    <property type="component" value="Unassembled WGS sequence"/>
</dbReference>
<dbReference type="SUPFAM" id="SSF57850">
    <property type="entry name" value="RING/U-box"/>
    <property type="match status" value="1"/>
</dbReference>
<dbReference type="CDD" id="cd16448">
    <property type="entry name" value="RING-H2"/>
    <property type="match status" value="1"/>
</dbReference>
<feature type="region of interest" description="Disordered" evidence="5">
    <location>
        <begin position="219"/>
        <end position="261"/>
    </location>
</feature>
<evidence type="ECO:0000313" key="7">
    <source>
        <dbReference type="EMBL" id="PSN71838.1"/>
    </source>
</evidence>
<evidence type="ECO:0000256" key="3">
    <source>
        <dbReference type="ARBA" id="ARBA00022833"/>
    </source>
</evidence>
<keyword evidence="8" id="KW-1185">Reference proteome</keyword>
<dbReference type="Gene3D" id="3.30.40.10">
    <property type="entry name" value="Zinc/RING finger domain, C3HC4 (zinc finger)"/>
    <property type="match status" value="1"/>
</dbReference>
<dbReference type="GO" id="GO:0061630">
    <property type="term" value="F:ubiquitin protein ligase activity"/>
    <property type="evidence" value="ECO:0007669"/>
    <property type="project" value="TreeGrafter"/>
</dbReference>
<evidence type="ECO:0000313" key="8">
    <source>
        <dbReference type="Proteomes" id="UP000240883"/>
    </source>
</evidence>
<dbReference type="InterPro" id="IPR001841">
    <property type="entry name" value="Znf_RING"/>
</dbReference>
<organism evidence="7 8">
    <name type="scientific">Corynespora cassiicola Philippines</name>
    <dbReference type="NCBI Taxonomy" id="1448308"/>
    <lineage>
        <taxon>Eukaryota</taxon>
        <taxon>Fungi</taxon>
        <taxon>Dikarya</taxon>
        <taxon>Ascomycota</taxon>
        <taxon>Pezizomycotina</taxon>
        <taxon>Dothideomycetes</taxon>
        <taxon>Pleosporomycetidae</taxon>
        <taxon>Pleosporales</taxon>
        <taxon>Corynesporascaceae</taxon>
        <taxon>Corynespora</taxon>
    </lineage>
</organism>
<keyword evidence="1" id="KW-0479">Metal-binding</keyword>
<dbReference type="OrthoDB" id="3677589at2759"/>
<dbReference type="PANTHER" id="PTHR45969">
    <property type="entry name" value="RING ZINC FINGER PROTEIN-RELATED"/>
    <property type="match status" value="1"/>
</dbReference>
<evidence type="ECO:0000256" key="2">
    <source>
        <dbReference type="ARBA" id="ARBA00022771"/>
    </source>
</evidence>
<sequence length="562" mass="64587">MDSHVTIYEIQTSPYYIRALRDVLELNGNGYWANQAMPRTLYSSDPVPEFMAPVRMPSFIQQVKAVGVGPNLYKLISGWFRICYVFHSDPRPGDPEYQQPSFAADMFATMSKDLSGLEKISIDVDQACREIYNLLGEIRDPNSWEGIGCGLGTNIFAAYFLSAILQPDVDTDGEYRNWLFDITDAQPAYRDWRTYERPDRPGGYGPFPALTQCFECIEEDEENGESEEEEEEKEKFDETDREEDDQVDRSHEEEEEEEDGNLVAMRTFVECAMQLACFVGQLFEVTDYDPRQDLIRRFTDLAVGHFVCDIHDLFSTTPFRVRHFASRIDFRNMVDALIAKAREIFSEESGMEQGIRLRLRLYRWVLQSGMDNQVSEIHRVLVRWIVDEKSWGGILTGENQRNGGMPSTHRIFESVWPQEMYDFIELTGQGIPIPEHMKDVELIACGPPIKVRSCAHPALPEKEDICLVCMYDFDKPARCLPVSLDACGHVFHRQCLRQLINGIQKSSNKCPTCRTIICRERDRQVKPEFEDEQVKETASAYESDYVSDDNLDGLDLASLTVD</sequence>
<dbReference type="EMBL" id="KZ678130">
    <property type="protein sequence ID" value="PSN71838.1"/>
    <property type="molecule type" value="Genomic_DNA"/>
</dbReference>
<feature type="domain" description="RING-type" evidence="6">
    <location>
        <begin position="466"/>
        <end position="514"/>
    </location>
</feature>
<evidence type="ECO:0000256" key="1">
    <source>
        <dbReference type="ARBA" id="ARBA00022723"/>
    </source>
</evidence>
<dbReference type="PROSITE" id="PS50089">
    <property type="entry name" value="ZF_RING_2"/>
    <property type="match status" value="1"/>
</dbReference>
<evidence type="ECO:0000259" key="6">
    <source>
        <dbReference type="PROSITE" id="PS50089"/>
    </source>
</evidence>
<dbReference type="GO" id="GO:0016567">
    <property type="term" value="P:protein ubiquitination"/>
    <property type="evidence" value="ECO:0007669"/>
    <property type="project" value="TreeGrafter"/>
</dbReference>
<keyword evidence="3" id="KW-0862">Zinc</keyword>